<dbReference type="GO" id="GO:0030515">
    <property type="term" value="F:snoRNA binding"/>
    <property type="evidence" value="ECO:0007669"/>
    <property type="project" value="InterPro"/>
</dbReference>
<keyword evidence="4" id="KW-0677">Repeat</keyword>
<evidence type="ECO:0000256" key="5">
    <source>
        <dbReference type="ARBA" id="ARBA00023242"/>
    </source>
</evidence>
<dbReference type="Pfam" id="PF24892">
    <property type="entry name" value="UTP6_C"/>
    <property type="match status" value="1"/>
</dbReference>
<feature type="compositionally biased region" description="Basic and acidic residues" evidence="6">
    <location>
        <begin position="237"/>
        <end position="250"/>
    </location>
</feature>
<proteinExistence type="inferred from homology"/>
<dbReference type="PANTHER" id="PTHR23271">
    <property type="entry name" value="HEPATOCELLULAR CARCINOMA-ASSOCIATED ANTIGEN 66"/>
    <property type="match status" value="1"/>
</dbReference>
<dbReference type="InterPro" id="IPR011990">
    <property type="entry name" value="TPR-like_helical_dom_sf"/>
</dbReference>
<sequence length="705" mass="81893">MADTVQFYMEEMIPEMRDLEQKGIFSKTEIKSIIKQRQKFEYALKRRISKKADFLRYIEYEMNLEALRKKRRARMVSDTKKSISDYAGPRRIYFIYKRCLIKFKGDISIWLQYIDFAKKTGATRTLGKIFAQAIQLHPTNEKMWILAAAWEWEENANIVAARVLLQRAIRLNTTTESLWHEYFRLELVYIAKILARRQVLGIDASNKEAEDDLMEDEEADTDNMIKLPGVTGEEYSEFIKEDDKEEEPKKSNKAKQGKKEKKKMEALTEEKAEALQTEKNPVLRGDIAMVVFRNGVETIPTSFPFRKGFLDIANSFIKPKPLKEDSIQEIYDSIEKDFKELPEALALVARRAIDAYKVDEEGYALGVAETVKGFWAACESKDVKMFELFVQNMTWEHRKTTEENLKLYFSKTIDRIFSTANKKNIHSEALYLLHVNWMLSSSTQSFDAISKKALTVLDKAVTEHPESTALTIQQIRLLRSFSRSEQIARLPEIFARALKIHTESFEVWREYATFLRTAYREEDMSKEQVEEAFLEAVRITTTLMPDVTEERADIGLIKQSVSSWFLDWMNETEGIEGVRRLYQSLMKRSLPDLGFFMACIQLEKENSVDQPESRKAIAMLYEKAIHTNEKNEDTYLSFLKHLNETGQIEAANKVMWKAGKAVENSDTFSQRYSELLEGQWVEPSFGVTKLELDMDVDTEDVAMSS</sequence>
<dbReference type="InterPro" id="IPR055347">
    <property type="entry name" value="UTP6_N"/>
</dbReference>
<feature type="domain" description="U3 small nucleolar RNA-associated protein 6 N-terminal" evidence="7">
    <location>
        <begin position="9"/>
        <end position="91"/>
    </location>
</feature>
<keyword evidence="5" id="KW-0539">Nucleus</keyword>
<keyword evidence="10" id="KW-1185">Reference proteome</keyword>
<comment type="subcellular location">
    <subcellularLocation>
        <location evidence="1">Nucleus</location>
        <location evidence="1">Nucleolus</location>
    </subcellularLocation>
</comment>
<keyword evidence="3" id="KW-0698">rRNA processing</keyword>
<dbReference type="SUPFAM" id="SSF48452">
    <property type="entry name" value="TPR-like"/>
    <property type="match status" value="2"/>
</dbReference>
<evidence type="ECO:0000256" key="3">
    <source>
        <dbReference type="ARBA" id="ARBA00022552"/>
    </source>
</evidence>
<feature type="region of interest" description="Disordered" evidence="6">
    <location>
        <begin position="236"/>
        <end position="265"/>
    </location>
</feature>
<dbReference type="GO" id="GO:0000462">
    <property type="term" value="P:maturation of SSU-rRNA from tricistronic rRNA transcript (SSU-rRNA, 5.8S rRNA, LSU-rRNA)"/>
    <property type="evidence" value="ECO:0007669"/>
    <property type="project" value="InterPro"/>
</dbReference>
<evidence type="ECO:0000256" key="1">
    <source>
        <dbReference type="ARBA" id="ARBA00004604"/>
    </source>
</evidence>
<comment type="caution">
    <text evidence="9">The sequence shown here is derived from an EMBL/GenBank/DDBJ whole genome shotgun (WGS) entry which is preliminary data.</text>
</comment>
<dbReference type="EMBL" id="JAAAIN010002030">
    <property type="protein sequence ID" value="KAG0297970.1"/>
    <property type="molecule type" value="Genomic_DNA"/>
</dbReference>
<name>A0A9P6QUP5_9FUNG</name>
<dbReference type="OrthoDB" id="28112at2759"/>
<dbReference type="Proteomes" id="UP000823405">
    <property type="component" value="Unassembled WGS sequence"/>
</dbReference>
<evidence type="ECO:0000256" key="2">
    <source>
        <dbReference type="ARBA" id="ARBA00010734"/>
    </source>
</evidence>
<gene>
    <name evidence="9" type="primary">UTP6</name>
    <name evidence="9" type="ORF">BGZ97_004198</name>
</gene>
<accession>A0A9P6QUP5</accession>
<dbReference type="Gene3D" id="1.25.40.10">
    <property type="entry name" value="Tetratricopeptide repeat domain"/>
    <property type="match status" value="3"/>
</dbReference>
<organism evidence="9 10">
    <name type="scientific">Linnemannia gamsii</name>
    <dbReference type="NCBI Taxonomy" id="64522"/>
    <lineage>
        <taxon>Eukaryota</taxon>
        <taxon>Fungi</taxon>
        <taxon>Fungi incertae sedis</taxon>
        <taxon>Mucoromycota</taxon>
        <taxon>Mortierellomycotina</taxon>
        <taxon>Mortierellomycetes</taxon>
        <taxon>Mortierellales</taxon>
        <taxon>Mortierellaceae</taxon>
        <taxon>Linnemannia</taxon>
    </lineage>
</organism>
<dbReference type="GO" id="GO:0032040">
    <property type="term" value="C:small-subunit processome"/>
    <property type="evidence" value="ECO:0007669"/>
    <property type="project" value="TreeGrafter"/>
</dbReference>
<evidence type="ECO:0000259" key="8">
    <source>
        <dbReference type="Pfam" id="PF24892"/>
    </source>
</evidence>
<dbReference type="PANTHER" id="PTHR23271:SF1">
    <property type="entry name" value="U3 SMALL NUCLEOLAR RNA-ASSOCIATED PROTEIN 6 HOMOLOG"/>
    <property type="match status" value="1"/>
</dbReference>
<dbReference type="SMART" id="SM00386">
    <property type="entry name" value="HAT"/>
    <property type="match status" value="7"/>
</dbReference>
<reference evidence="9" key="1">
    <citation type="journal article" date="2020" name="Fungal Divers.">
        <title>Resolving the Mortierellaceae phylogeny through synthesis of multi-gene phylogenetics and phylogenomics.</title>
        <authorList>
            <person name="Vandepol N."/>
            <person name="Liber J."/>
            <person name="Desiro A."/>
            <person name="Na H."/>
            <person name="Kennedy M."/>
            <person name="Barry K."/>
            <person name="Grigoriev I.V."/>
            <person name="Miller A.N."/>
            <person name="O'Donnell K."/>
            <person name="Stajich J.E."/>
            <person name="Bonito G."/>
        </authorList>
    </citation>
    <scope>NUCLEOTIDE SEQUENCE</scope>
    <source>
        <strain evidence="9">NVP60</strain>
    </source>
</reference>
<comment type="similarity">
    <text evidence="2">Belongs to the UTP6 family.</text>
</comment>
<protein>
    <submittedName>
        <fullName evidence="9">U3 snoRNP protein</fullName>
    </submittedName>
</protein>
<evidence type="ECO:0000313" key="10">
    <source>
        <dbReference type="Proteomes" id="UP000823405"/>
    </source>
</evidence>
<evidence type="ECO:0000259" key="7">
    <source>
        <dbReference type="Pfam" id="PF08640"/>
    </source>
</evidence>
<dbReference type="InterPro" id="IPR056907">
    <property type="entry name" value="UTP6_C"/>
</dbReference>
<dbReference type="AlphaFoldDB" id="A0A9P6QUP5"/>
<evidence type="ECO:0000313" key="9">
    <source>
        <dbReference type="EMBL" id="KAG0297970.1"/>
    </source>
</evidence>
<evidence type="ECO:0000256" key="4">
    <source>
        <dbReference type="ARBA" id="ARBA00022737"/>
    </source>
</evidence>
<dbReference type="InterPro" id="IPR013949">
    <property type="entry name" value="Utp6"/>
</dbReference>
<feature type="domain" description="U3 small nucleolar RNA-associated protein 6 homolog C-terminal" evidence="8">
    <location>
        <begin position="389"/>
        <end position="661"/>
    </location>
</feature>
<dbReference type="GO" id="GO:0034388">
    <property type="term" value="C:Pwp2p-containing subcomplex of 90S preribosome"/>
    <property type="evidence" value="ECO:0007669"/>
    <property type="project" value="TreeGrafter"/>
</dbReference>
<evidence type="ECO:0000256" key="6">
    <source>
        <dbReference type="SAM" id="MobiDB-lite"/>
    </source>
</evidence>
<dbReference type="InterPro" id="IPR003107">
    <property type="entry name" value="HAT"/>
</dbReference>
<feature type="compositionally biased region" description="Basic residues" evidence="6">
    <location>
        <begin position="251"/>
        <end position="261"/>
    </location>
</feature>
<dbReference type="Pfam" id="PF08640">
    <property type="entry name" value="U3_assoc_6"/>
    <property type="match status" value="1"/>
</dbReference>